<organism evidence="2 3">
    <name type="scientific">Dactylosporangium cerinum</name>
    <dbReference type="NCBI Taxonomy" id="1434730"/>
    <lineage>
        <taxon>Bacteria</taxon>
        <taxon>Bacillati</taxon>
        <taxon>Actinomycetota</taxon>
        <taxon>Actinomycetes</taxon>
        <taxon>Micromonosporales</taxon>
        <taxon>Micromonosporaceae</taxon>
        <taxon>Dactylosporangium</taxon>
    </lineage>
</organism>
<evidence type="ECO:0000256" key="1">
    <source>
        <dbReference type="SAM" id="MobiDB-lite"/>
    </source>
</evidence>
<evidence type="ECO:0008006" key="4">
    <source>
        <dbReference type="Google" id="ProtNLM"/>
    </source>
</evidence>
<name>A0ABV9W3G4_9ACTN</name>
<dbReference type="SUPFAM" id="SSF51445">
    <property type="entry name" value="(Trans)glycosidases"/>
    <property type="match status" value="1"/>
</dbReference>
<comment type="caution">
    <text evidence="2">The sequence shown here is derived from an EMBL/GenBank/DDBJ whole genome shotgun (WGS) entry which is preliminary data.</text>
</comment>
<dbReference type="EMBL" id="JBHSIU010000046">
    <property type="protein sequence ID" value="MFC5003195.1"/>
    <property type="molecule type" value="Genomic_DNA"/>
</dbReference>
<evidence type="ECO:0000313" key="2">
    <source>
        <dbReference type="EMBL" id="MFC5003195.1"/>
    </source>
</evidence>
<keyword evidence="3" id="KW-1185">Reference proteome</keyword>
<dbReference type="Proteomes" id="UP001595912">
    <property type="component" value="Unassembled WGS sequence"/>
</dbReference>
<dbReference type="Gene3D" id="3.20.20.80">
    <property type="entry name" value="Glycosidases"/>
    <property type="match status" value="1"/>
</dbReference>
<sequence>MRNGPLAVSTRNPRYFTPTSGPDAGRAVYLTGSHIWNNLHDGMGPGPDGPDEPERLDFPAYLRFLTERGHNFIRLWRWEHVRSQAAGGNYHLNMSPQPWARTGPGTAKDGKLRFDLERLDDGYFQRLRERVTAAAEVGIYVGVMLFDGWALHLSPPPDHIEGHPFHAGNNINGVAASSINDLQVLPLDPRVRSLQEAYVHKVVDTLHDLPNVLWEVSNESCGGGTVTDEVAAFLGMDTAPSWGDSTGWQYWVIDTVKQHEAARGYDAHPIGMTMQFPVPEQTKVNDPLLGSQAEWISPGYDDEIFAGGGHPMAGGAPPSRWYTDPPVADGAKVVLSDTDHYAPGHGDALWAWKSFLRGHHPVLMDYGLIAGLEPGDEPAADTGVPPFAHYEPARWAMGDTLRYAQRMELIDAAPRRDIASTGYALANPGSEYLVLEPDGDGWAFTVDLHAGSYQVEWFDVTTRETTPGDGLRVESARTVEFASPFPPGPAVVYLRRA</sequence>
<reference evidence="3" key="1">
    <citation type="journal article" date="2019" name="Int. J. Syst. Evol. Microbiol.">
        <title>The Global Catalogue of Microorganisms (GCM) 10K type strain sequencing project: providing services to taxonomists for standard genome sequencing and annotation.</title>
        <authorList>
            <consortium name="The Broad Institute Genomics Platform"/>
            <consortium name="The Broad Institute Genome Sequencing Center for Infectious Disease"/>
            <person name="Wu L."/>
            <person name="Ma J."/>
        </authorList>
    </citation>
    <scope>NUCLEOTIDE SEQUENCE [LARGE SCALE GENOMIC DNA]</scope>
    <source>
        <strain evidence="3">CGMCC 4.7152</strain>
    </source>
</reference>
<proteinExistence type="predicted"/>
<feature type="region of interest" description="Disordered" evidence="1">
    <location>
        <begin position="1"/>
        <end position="20"/>
    </location>
</feature>
<gene>
    <name evidence="2" type="ORF">ACFPIJ_35865</name>
</gene>
<accession>A0ABV9W3G4</accession>
<dbReference type="RefSeq" id="WP_380121982.1">
    <property type="nucleotide sequence ID" value="NZ_JBHSIU010000046.1"/>
</dbReference>
<evidence type="ECO:0000313" key="3">
    <source>
        <dbReference type="Proteomes" id="UP001595912"/>
    </source>
</evidence>
<protein>
    <recommendedName>
        <fullName evidence="4">Collagen-binding domain-containing protein</fullName>
    </recommendedName>
</protein>
<dbReference type="InterPro" id="IPR017853">
    <property type="entry name" value="GH"/>
</dbReference>
<feature type="compositionally biased region" description="Polar residues" evidence="1">
    <location>
        <begin position="9"/>
        <end position="20"/>
    </location>
</feature>